<proteinExistence type="predicted"/>
<feature type="chain" id="PRO_5004771979" description="M23ase beta-sheet core domain-containing protein" evidence="2">
    <location>
        <begin position="28"/>
        <end position="240"/>
    </location>
</feature>
<dbReference type="Pfam" id="PF01551">
    <property type="entry name" value="Peptidase_M23"/>
    <property type="match status" value="1"/>
</dbReference>
<organism evidence="4 5">
    <name type="scientific">Advenella kashmirensis W13003</name>
    <dbReference type="NCBI Taxonomy" id="1424334"/>
    <lineage>
        <taxon>Bacteria</taxon>
        <taxon>Pseudomonadati</taxon>
        <taxon>Pseudomonadota</taxon>
        <taxon>Betaproteobacteria</taxon>
        <taxon>Burkholderiales</taxon>
        <taxon>Alcaligenaceae</taxon>
    </lineage>
</organism>
<evidence type="ECO:0000313" key="4">
    <source>
        <dbReference type="EMBL" id="ETF02390.1"/>
    </source>
</evidence>
<evidence type="ECO:0000256" key="1">
    <source>
        <dbReference type="ARBA" id="ARBA00022729"/>
    </source>
</evidence>
<dbReference type="EMBL" id="AYXT01000010">
    <property type="protein sequence ID" value="ETF02390.1"/>
    <property type="molecule type" value="Genomic_DNA"/>
</dbReference>
<dbReference type="GO" id="GO:0004222">
    <property type="term" value="F:metalloendopeptidase activity"/>
    <property type="evidence" value="ECO:0007669"/>
    <property type="project" value="TreeGrafter"/>
</dbReference>
<dbReference type="HOGENOM" id="CLU_1154473_0_0_4"/>
<feature type="domain" description="M23ase beta-sheet core" evidence="3">
    <location>
        <begin position="106"/>
        <end position="203"/>
    </location>
</feature>
<evidence type="ECO:0000256" key="2">
    <source>
        <dbReference type="SAM" id="SignalP"/>
    </source>
</evidence>
<keyword evidence="1 2" id="KW-0732">Signal</keyword>
<dbReference type="PANTHER" id="PTHR21666:SF289">
    <property type="entry name" value="L-ALA--D-GLU ENDOPEPTIDASE"/>
    <property type="match status" value="1"/>
</dbReference>
<name>V8QST0_9BURK</name>
<dbReference type="Gene3D" id="2.70.70.10">
    <property type="entry name" value="Glucose Permease (Domain IIA)"/>
    <property type="match status" value="1"/>
</dbReference>
<dbReference type="SUPFAM" id="SSF51261">
    <property type="entry name" value="Duplicated hybrid motif"/>
    <property type="match status" value="1"/>
</dbReference>
<dbReference type="InterPro" id="IPR011055">
    <property type="entry name" value="Dup_hybrid_motif"/>
</dbReference>
<dbReference type="PATRIC" id="fig|1424334.3.peg.2964"/>
<dbReference type="AlphaFoldDB" id="V8QST0"/>
<dbReference type="Proteomes" id="UP000018733">
    <property type="component" value="Unassembled WGS sequence"/>
</dbReference>
<dbReference type="CDD" id="cd12797">
    <property type="entry name" value="M23_peptidase"/>
    <property type="match status" value="1"/>
</dbReference>
<dbReference type="InterPro" id="IPR050570">
    <property type="entry name" value="Cell_wall_metabolism_enzyme"/>
</dbReference>
<dbReference type="PANTHER" id="PTHR21666">
    <property type="entry name" value="PEPTIDASE-RELATED"/>
    <property type="match status" value="1"/>
</dbReference>
<dbReference type="InterPro" id="IPR016047">
    <property type="entry name" value="M23ase_b-sheet_dom"/>
</dbReference>
<keyword evidence="5" id="KW-1185">Reference proteome</keyword>
<feature type="signal peptide" evidence="2">
    <location>
        <begin position="1"/>
        <end position="27"/>
    </location>
</feature>
<evidence type="ECO:0000313" key="5">
    <source>
        <dbReference type="Proteomes" id="UP000018733"/>
    </source>
</evidence>
<dbReference type="RefSeq" id="WP_024005903.1">
    <property type="nucleotide sequence ID" value="NZ_KI650980.1"/>
</dbReference>
<gene>
    <name evidence="4" type="ORF">W822_14750</name>
</gene>
<evidence type="ECO:0000259" key="3">
    <source>
        <dbReference type="Pfam" id="PF01551"/>
    </source>
</evidence>
<protein>
    <recommendedName>
        <fullName evidence="3">M23ase beta-sheet core domain-containing protein</fullName>
    </recommendedName>
</protein>
<accession>V8QST0</accession>
<reference evidence="4 5" key="1">
    <citation type="journal article" date="2014" name="Genome Announc.">
        <title>Draft Genome Sequence of Advenella kashmirensis Strain W13003, a Polycyclic Aromatic Hydrocarbon-Degrading Bacterium.</title>
        <authorList>
            <person name="Wang X."/>
            <person name="Jin D."/>
            <person name="Zhou L."/>
            <person name="Wu L."/>
            <person name="An W."/>
            <person name="Zhao L."/>
        </authorList>
    </citation>
    <scope>NUCLEOTIDE SEQUENCE [LARGE SCALE GENOMIC DNA]</scope>
    <source>
        <strain evidence="4 5">W13003</strain>
    </source>
</reference>
<comment type="caution">
    <text evidence="4">The sequence shown here is derived from an EMBL/GenBank/DDBJ whole genome shotgun (WGS) entry which is preliminary data.</text>
</comment>
<dbReference type="STRING" id="1424334.W822_14750"/>
<dbReference type="eggNOG" id="COG0739">
    <property type="taxonomic scope" value="Bacteria"/>
</dbReference>
<sequence>MSGLAGWRGLVLLGSLAALMQCPVAHAQSDEDLDIIPEAPTVDSDVKTIRGLADDLAPPKGCNSKGCDPSLKLDLKIMGFLSSPLDKSYVSSRYGLRMHPIYNQLRFHAGVDLVAPMGSQVKSTLGGKVSFAGVKGGYGNMVVVDHGSGYETRYAHLRNFAPRLAVGRIVDKGEVIGALGDTGQVTGAHLHYEIRYNDHAINPLTGQGAAGIGRIEKTSVIKGGQSQRMRTGRIRTIIRH</sequence>